<sequence>MNTLDFILIIIIGIVIYVCIKETYYNTSNKNNQHYDNIPNNQIINKPAEEDNVSNFVDNQKSYDLIEEIKREKKINKKNRNKEIYIERNINKEICQENEKLLKPYFNNIVFNNDYRDVITAFDNIAPKQRQIFNIANIPVKYSLVDPSEVSIMINDFICLLNKNIITDVTEERTVNSGWDEAVPEPNLKSGWDKLQESLGLPASLYNKPAKNSRVALIFIKRVEKYETEDETKYVCFLILQKMNVNEQMIIKLSLVQDNRSITDERNFFVNSQIETKVVIEEIFIIGYLSENGIEGCVAPQDNFYNFEGLEKSDMMDQKLLMREMMAKYKEKTREMNHRNLQMGKEQSDLNNHLEYLYNADGYQATQTIFDDMQANRKFS</sequence>
<reference evidence="1" key="1">
    <citation type="submission" date="2018-10" db="EMBL/GenBank/DDBJ databases">
        <title>Hidden diversity of soil giant viruses.</title>
        <authorList>
            <person name="Schulz F."/>
            <person name="Alteio L."/>
            <person name="Goudeau D."/>
            <person name="Ryan E.M."/>
            <person name="Malmstrom R.R."/>
            <person name="Blanchard J."/>
            <person name="Woyke T."/>
        </authorList>
    </citation>
    <scope>NUCLEOTIDE SEQUENCE</scope>
    <source>
        <strain evidence="1">EDV1</strain>
    </source>
</reference>
<evidence type="ECO:0000313" key="1">
    <source>
        <dbReference type="EMBL" id="AYV78908.1"/>
    </source>
</evidence>
<organism evidence="1">
    <name type="scientific">Edafosvirus sp</name>
    <dbReference type="NCBI Taxonomy" id="2487765"/>
    <lineage>
        <taxon>Viruses</taxon>
        <taxon>Varidnaviria</taxon>
        <taxon>Bamfordvirae</taxon>
        <taxon>Nucleocytoviricota</taxon>
        <taxon>Megaviricetes</taxon>
        <taxon>Imitervirales</taxon>
        <taxon>Mimiviridae</taxon>
        <taxon>Klosneuvirinae</taxon>
    </lineage>
</organism>
<proteinExistence type="predicted"/>
<protein>
    <submittedName>
        <fullName evidence="1">Uncharacterized protein</fullName>
    </submittedName>
</protein>
<name>A0A3G4ZVH7_9VIRU</name>
<dbReference type="EMBL" id="MK072112">
    <property type="protein sequence ID" value="AYV78908.1"/>
    <property type="molecule type" value="Genomic_DNA"/>
</dbReference>
<accession>A0A3G4ZVH7</accession>
<gene>
    <name evidence="1" type="ORF">Edafosvirus47_4</name>
</gene>